<dbReference type="PANTHER" id="PTHR43065">
    <property type="entry name" value="SENSOR HISTIDINE KINASE"/>
    <property type="match status" value="1"/>
</dbReference>
<comment type="caution">
    <text evidence="5">The sequence shown here is derived from an EMBL/GenBank/DDBJ whole genome shotgun (WGS) entry which is preliminary data.</text>
</comment>
<evidence type="ECO:0000256" key="1">
    <source>
        <dbReference type="ARBA" id="ARBA00000085"/>
    </source>
</evidence>
<dbReference type="Gene3D" id="3.30.565.10">
    <property type="entry name" value="Histidine kinase-like ATPase, C-terminal domain"/>
    <property type="match status" value="1"/>
</dbReference>
<evidence type="ECO:0000313" key="5">
    <source>
        <dbReference type="EMBL" id="NML64386.1"/>
    </source>
</evidence>
<dbReference type="PANTHER" id="PTHR43065:SF42">
    <property type="entry name" value="TWO-COMPONENT SENSOR PPRA"/>
    <property type="match status" value="1"/>
</dbReference>
<dbReference type="Pfam" id="PF02518">
    <property type="entry name" value="HATPase_c"/>
    <property type="match status" value="1"/>
</dbReference>
<dbReference type="SMART" id="SM00388">
    <property type="entry name" value="HisKA"/>
    <property type="match status" value="1"/>
</dbReference>
<name>A0A7Y0ABN1_9BACT</name>
<dbReference type="Gene3D" id="1.10.287.130">
    <property type="match status" value="1"/>
</dbReference>
<proteinExistence type="predicted"/>
<reference evidence="5 6" key="1">
    <citation type="submission" date="2020-04" db="EMBL/GenBank/DDBJ databases">
        <title>Hymenobacter polaris sp. nov., isolated from Arctic soil.</title>
        <authorList>
            <person name="Dahal R.H."/>
        </authorList>
    </citation>
    <scope>NUCLEOTIDE SEQUENCE [LARGE SCALE GENOMIC DNA]</scope>
    <source>
        <strain evidence="5 6">RP-2-7</strain>
    </source>
</reference>
<dbReference type="InterPro" id="IPR005467">
    <property type="entry name" value="His_kinase_dom"/>
</dbReference>
<dbReference type="Pfam" id="PF00512">
    <property type="entry name" value="HisKA"/>
    <property type="match status" value="1"/>
</dbReference>
<dbReference type="AlphaFoldDB" id="A0A7Y0ABN1"/>
<evidence type="ECO:0000313" key="6">
    <source>
        <dbReference type="Proteomes" id="UP000559626"/>
    </source>
</evidence>
<dbReference type="EC" id="2.7.13.3" evidence="2"/>
<dbReference type="CDD" id="cd00082">
    <property type="entry name" value="HisKA"/>
    <property type="match status" value="1"/>
</dbReference>
<dbReference type="InterPro" id="IPR003594">
    <property type="entry name" value="HATPase_dom"/>
</dbReference>
<dbReference type="Proteomes" id="UP000559626">
    <property type="component" value="Unassembled WGS sequence"/>
</dbReference>
<dbReference type="InterPro" id="IPR004358">
    <property type="entry name" value="Sig_transdc_His_kin-like_C"/>
</dbReference>
<dbReference type="SUPFAM" id="SSF55874">
    <property type="entry name" value="ATPase domain of HSP90 chaperone/DNA topoisomerase II/histidine kinase"/>
    <property type="match status" value="1"/>
</dbReference>
<evidence type="ECO:0000256" key="2">
    <source>
        <dbReference type="ARBA" id="ARBA00012438"/>
    </source>
</evidence>
<comment type="catalytic activity">
    <reaction evidence="1">
        <text>ATP + protein L-histidine = ADP + protein N-phospho-L-histidine.</text>
        <dbReference type="EC" id="2.7.13.3"/>
    </reaction>
</comment>
<dbReference type="InterPro" id="IPR036890">
    <property type="entry name" value="HATPase_C_sf"/>
</dbReference>
<dbReference type="InterPro" id="IPR036097">
    <property type="entry name" value="HisK_dim/P_sf"/>
</dbReference>
<feature type="domain" description="Histidine kinase" evidence="4">
    <location>
        <begin position="44"/>
        <end position="291"/>
    </location>
</feature>
<dbReference type="SUPFAM" id="SSF47384">
    <property type="entry name" value="Homodimeric domain of signal transducing histidine kinase"/>
    <property type="match status" value="1"/>
</dbReference>
<keyword evidence="3" id="KW-0597">Phosphoprotein</keyword>
<dbReference type="GO" id="GO:0000155">
    <property type="term" value="F:phosphorelay sensor kinase activity"/>
    <property type="evidence" value="ECO:0007669"/>
    <property type="project" value="InterPro"/>
</dbReference>
<dbReference type="SMART" id="SM00387">
    <property type="entry name" value="HATPase_c"/>
    <property type="match status" value="1"/>
</dbReference>
<gene>
    <name evidence="5" type="ORF">HHL22_04125</name>
</gene>
<dbReference type="EMBL" id="JABBGH010000001">
    <property type="protein sequence ID" value="NML64386.1"/>
    <property type="molecule type" value="Genomic_DNA"/>
</dbReference>
<sequence length="291" mass="31588">MDPNQVQVAEPAPPPGASPADIAALQAQVAQLDRLAAIGQLTAGILHEIKNPLNFVSNYSRLSADLVTELEELSAKWAATPEAAELTDVLGMLRGNITRIRENAQRAERLIQSMLAQTRNEPAHFEPTALNVLLEEFTKLAYQGIRAGDKEFVVSLVFQLDPNMGEVQLAPYEFNRVVLNLVLNACYAVNERRKKLLDGSAGAYKPTITVSSQRFADHLEVRVRDNGEGMSAAVQAKLFTPFFTTKPVGTGTGLGLALSRRIVADLHRGSLAVASEPGSYTEFTIQLPLLA</sequence>
<evidence type="ECO:0000256" key="3">
    <source>
        <dbReference type="ARBA" id="ARBA00022553"/>
    </source>
</evidence>
<dbReference type="InterPro" id="IPR003661">
    <property type="entry name" value="HisK_dim/P_dom"/>
</dbReference>
<keyword evidence="6" id="KW-1185">Reference proteome</keyword>
<dbReference type="PRINTS" id="PR00344">
    <property type="entry name" value="BCTRLSENSOR"/>
</dbReference>
<accession>A0A7Y0ABN1</accession>
<evidence type="ECO:0000259" key="4">
    <source>
        <dbReference type="PROSITE" id="PS50109"/>
    </source>
</evidence>
<dbReference type="RefSeq" id="WP_169529689.1">
    <property type="nucleotide sequence ID" value="NZ_JABBGH010000001.1"/>
</dbReference>
<organism evidence="5 6">
    <name type="scientific">Hymenobacter polaris</name>
    <dbReference type="NCBI Taxonomy" id="2682546"/>
    <lineage>
        <taxon>Bacteria</taxon>
        <taxon>Pseudomonadati</taxon>
        <taxon>Bacteroidota</taxon>
        <taxon>Cytophagia</taxon>
        <taxon>Cytophagales</taxon>
        <taxon>Hymenobacteraceae</taxon>
        <taxon>Hymenobacter</taxon>
    </lineage>
</organism>
<protein>
    <recommendedName>
        <fullName evidence="2">histidine kinase</fullName>
        <ecNumber evidence="2">2.7.13.3</ecNumber>
    </recommendedName>
</protein>
<dbReference type="PROSITE" id="PS50109">
    <property type="entry name" value="HIS_KIN"/>
    <property type="match status" value="1"/>
</dbReference>